<evidence type="ECO:0000256" key="8">
    <source>
        <dbReference type="SAM" id="SignalP"/>
    </source>
</evidence>
<dbReference type="GO" id="GO:0016042">
    <property type="term" value="P:lipid catabolic process"/>
    <property type="evidence" value="ECO:0007669"/>
    <property type="project" value="UniProtKB-KW"/>
</dbReference>
<evidence type="ECO:0000256" key="6">
    <source>
        <dbReference type="ARBA" id="ARBA00022963"/>
    </source>
</evidence>
<evidence type="ECO:0000256" key="4">
    <source>
        <dbReference type="ARBA" id="ARBA00022729"/>
    </source>
</evidence>
<evidence type="ECO:0000313" key="10">
    <source>
        <dbReference type="Proteomes" id="UP001157418"/>
    </source>
</evidence>
<dbReference type="AlphaFoldDB" id="A0AAU9MFB8"/>
<feature type="chain" id="PRO_5043628044" evidence="8">
    <location>
        <begin position="24"/>
        <end position="364"/>
    </location>
</feature>
<dbReference type="GO" id="GO:0005576">
    <property type="term" value="C:extracellular region"/>
    <property type="evidence" value="ECO:0007669"/>
    <property type="project" value="UniProtKB-SubCell"/>
</dbReference>
<dbReference type="Gene3D" id="3.40.50.1110">
    <property type="entry name" value="SGNH hydrolase"/>
    <property type="match status" value="1"/>
</dbReference>
<proteinExistence type="inferred from homology"/>
<dbReference type="InterPro" id="IPR001087">
    <property type="entry name" value="GDSL"/>
</dbReference>
<evidence type="ECO:0000256" key="7">
    <source>
        <dbReference type="ARBA" id="ARBA00023098"/>
    </source>
</evidence>
<evidence type="ECO:0000256" key="3">
    <source>
        <dbReference type="ARBA" id="ARBA00022525"/>
    </source>
</evidence>
<evidence type="ECO:0000256" key="5">
    <source>
        <dbReference type="ARBA" id="ARBA00022801"/>
    </source>
</evidence>
<keyword evidence="4 8" id="KW-0732">Signal</keyword>
<dbReference type="GO" id="GO:0016788">
    <property type="term" value="F:hydrolase activity, acting on ester bonds"/>
    <property type="evidence" value="ECO:0007669"/>
    <property type="project" value="InterPro"/>
</dbReference>
<dbReference type="Proteomes" id="UP001157418">
    <property type="component" value="Unassembled WGS sequence"/>
</dbReference>
<organism evidence="9 10">
    <name type="scientific">Lactuca virosa</name>
    <dbReference type="NCBI Taxonomy" id="75947"/>
    <lineage>
        <taxon>Eukaryota</taxon>
        <taxon>Viridiplantae</taxon>
        <taxon>Streptophyta</taxon>
        <taxon>Embryophyta</taxon>
        <taxon>Tracheophyta</taxon>
        <taxon>Spermatophyta</taxon>
        <taxon>Magnoliopsida</taxon>
        <taxon>eudicotyledons</taxon>
        <taxon>Gunneridae</taxon>
        <taxon>Pentapetalae</taxon>
        <taxon>asterids</taxon>
        <taxon>campanulids</taxon>
        <taxon>Asterales</taxon>
        <taxon>Asteraceae</taxon>
        <taxon>Cichorioideae</taxon>
        <taxon>Cichorieae</taxon>
        <taxon>Lactucinae</taxon>
        <taxon>Lactuca</taxon>
    </lineage>
</organism>
<dbReference type="Pfam" id="PF00657">
    <property type="entry name" value="Lipase_GDSL"/>
    <property type="match status" value="1"/>
</dbReference>
<dbReference type="EMBL" id="CAKMRJ010001424">
    <property type="protein sequence ID" value="CAH1424196.1"/>
    <property type="molecule type" value="Genomic_DNA"/>
</dbReference>
<name>A0AAU9MFB8_9ASTR</name>
<reference evidence="9 10" key="1">
    <citation type="submission" date="2022-01" db="EMBL/GenBank/DDBJ databases">
        <authorList>
            <person name="Xiong W."/>
            <person name="Schranz E."/>
        </authorList>
    </citation>
    <scope>NUCLEOTIDE SEQUENCE [LARGE SCALE GENOMIC DNA]</scope>
</reference>
<feature type="signal peptide" evidence="8">
    <location>
        <begin position="1"/>
        <end position="23"/>
    </location>
</feature>
<comment type="caution">
    <text evidence="9">The sequence shown here is derived from an EMBL/GenBank/DDBJ whole genome shotgun (WGS) entry which is preliminary data.</text>
</comment>
<sequence length="364" mass="40803">MSAFVQALILMVFSATLLCFVRSAPQVPCYFVFGDSSMDNGNNNHLVTTAKANYPPYGIDFPDGTTGRFSNGRNTADVVAQLLGFENSIPPFATARREEIVRGVNYASGAAGIRDETAEHMGGRICMNRQLTNHAITILRLVNLIGNGSLATVRQHLNKCIYTVAMGNNDYINNYFYSKYYQTSILYTPEQYAKILIKQYSKQLSKLYKYGARKFGIPGAGYIGCTPAMMKRFNTNTCVDAVNGAIIQFNAKLVTALGDLESKLSGSKFIFIDPPRGYSSEDRRKSTRIIYYHQERDCWSGIEKGLNGNVFKYETRHLRLVLLIPDYHEFGNNVSFVRIGKCRYCVCVCVLSLNPQLQTPDIDF</sequence>
<keyword evidence="6" id="KW-0442">Lipid degradation</keyword>
<comment type="similarity">
    <text evidence="2">Belongs to the 'GDSL' lipolytic enzyme family.</text>
</comment>
<accession>A0AAU9MFB8</accession>
<dbReference type="CDD" id="cd01837">
    <property type="entry name" value="SGNH_plant_lipase_like"/>
    <property type="match status" value="1"/>
</dbReference>
<dbReference type="InterPro" id="IPR051238">
    <property type="entry name" value="GDSL_esterase/lipase"/>
</dbReference>
<evidence type="ECO:0000256" key="1">
    <source>
        <dbReference type="ARBA" id="ARBA00004613"/>
    </source>
</evidence>
<keyword evidence="10" id="KW-1185">Reference proteome</keyword>
<evidence type="ECO:0000256" key="2">
    <source>
        <dbReference type="ARBA" id="ARBA00008668"/>
    </source>
</evidence>
<keyword evidence="7" id="KW-0443">Lipid metabolism</keyword>
<dbReference type="PANTHER" id="PTHR45650">
    <property type="entry name" value="GDSL-LIKE LIPASE/ACYLHYDROLASE-RELATED"/>
    <property type="match status" value="1"/>
</dbReference>
<dbReference type="PANTHER" id="PTHR45650:SF50">
    <property type="entry name" value="TRIACYLGLYCEROL LIPASE"/>
    <property type="match status" value="1"/>
</dbReference>
<evidence type="ECO:0000313" key="9">
    <source>
        <dbReference type="EMBL" id="CAH1424196.1"/>
    </source>
</evidence>
<keyword evidence="3" id="KW-0964">Secreted</keyword>
<protein>
    <submittedName>
        <fullName evidence="9">Uncharacterized protein</fullName>
    </submittedName>
</protein>
<keyword evidence="5" id="KW-0378">Hydrolase</keyword>
<comment type="subcellular location">
    <subcellularLocation>
        <location evidence="1">Secreted</location>
    </subcellularLocation>
</comment>
<dbReference type="InterPro" id="IPR035669">
    <property type="entry name" value="SGNH_plant_lipase-like"/>
</dbReference>
<dbReference type="InterPro" id="IPR036514">
    <property type="entry name" value="SGNH_hydro_sf"/>
</dbReference>
<gene>
    <name evidence="9" type="ORF">LVIROSA_LOCUS11426</name>
</gene>